<protein>
    <recommendedName>
        <fullName evidence="3">PX domain-containing protein</fullName>
    </recommendedName>
</protein>
<comment type="subcellular location">
    <subcellularLocation>
        <location evidence="1">Membrane</location>
        <topology evidence="1">Peripheral membrane protein</topology>
        <orientation evidence="1">Cytoplasmic side</orientation>
    </subcellularLocation>
</comment>
<organism evidence="4 5">
    <name type="scientific">Arctia plantaginis</name>
    <name type="common">Wood tiger moth</name>
    <name type="synonym">Phalaena plantaginis</name>
    <dbReference type="NCBI Taxonomy" id="874455"/>
    <lineage>
        <taxon>Eukaryota</taxon>
        <taxon>Metazoa</taxon>
        <taxon>Ecdysozoa</taxon>
        <taxon>Arthropoda</taxon>
        <taxon>Hexapoda</taxon>
        <taxon>Insecta</taxon>
        <taxon>Pterygota</taxon>
        <taxon>Neoptera</taxon>
        <taxon>Endopterygota</taxon>
        <taxon>Lepidoptera</taxon>
        <taxon>Glossata</taxon>
        <taxon>Ditrysia</taxon>
        <taxon>Noctuoidea</taxon>
        <taxon>Erebidae</taxon>
        <taxon>Arctiinae</taxon>
        <taxon>Arctia</taxon>
    </lineage>
</organism>
<dbReference type="Pfam" id="PF00787">
    <property type="entry name" value="PX"/>
    <property type="match status" value="1"/>
</dbReference>
<dbReference type="Proteomes" id="UP000494106">
    <property type="component" value="Unassembled WGS sequence"/>
</dbReference>
<dbReference type="GO" id="GO:0034498">
    <property type="term" value="P:early endosome to Golgi transport"/>
    <property type="evidence" value="ECO:0007669"/>
    <property type="project" value="TreeGrafter"/>
</dbReference>
<name>A0A8S1AYP2_ARCPL</name>
<evidence type="ECO:0000313" key="5">
    <source>
        <dbReference type="Proteomes" id="UP000494106"/>
    </source>
</evidence>
<feature type="chain" id="PRO_5035887978" description="PX domain-containing protein" evidence="2">
    <location>
        <begin position="19"/>
        <end position="556"/>
    </location>
</feature>
<dbReference type="SUPFAM" id="SSF53448">
    <property type="entry name" value="Nucleotide-diphospho-sugar transferases"/>
    <property type="match status" value="1"/>
</dbReference>
<feature type="domain" description="PX" evidence="3">
    <location>
        <begin position="222"/>
        <end position="333"/>
    </location>
</feature>
<keyword evidence="2" id="KW-0732">Signal</keyword>
<dbReference type="GO" id="GO:0005829">
    <property type="term" value="C:cytosol"/>
    <property type="evidence" value="ECO:0007669"/>
    <property type="project" value="GOC"/>
</dbReference>
<feature type="signal peptide" evidence="2">
    <location>
        <begin position="1"/>
        <end position="18"/>
    </location>
</feature>
<reference evidence="4 5" key="1">
    <citation type="submission" date="2020-04" db="EMBL/GenBank/DDBJ databases">
        <authorList>
            <person name="Wallbank WR R."/>
            <person name="Pardo Diaz C."/>
            <person name="Kozak K."/>
            <person name="Martin S."/>
            <person name="Jiggins C."/>
            <person name="Moest M."/>
            <person name="Warren A I."/>
            <person name="Byers J.R.P. K."/>
            <person name="Montejo-Kovacevich G."/>
            <person name="Yen C E."/>
        </authorList>
    </citation>
    <scope>NUCLEOTIDE SEQUENCE [LARGE SCALE GENOMIC DNA]</scope>
</reference>
<dbReference type="PROSITE" id="PS50195">
    <property type="entry name" value="PX"/>
    <property type="match status" value="1"/>
</dbReference>
<comment type="caution">
    <text evidence="4">The sequence shown here is derived from an EMBL/GenBank/DDBJ whole genome shotgun (WGS) entry which is preliminary data.</text>
</comment>
<keyword evidence="5" id="KW-1185">Reference proteome</keyword>
<dbReference type="GO" id="GO:0035091">
    <property type="term" value="F:phosphatidylinositol binding"/>
    <property type="evidence" value="ECO:0007669"/>
    <property type="project" value="InterPro"/>
</dbReference>
<dbReference type="InterPro" id="IPR029044">
    <property type="entry name" value="Nucleotide-diphossugar_trans"/>
</dbReference>
<dbReference type="SMART" id="SM00312">
    <property type="entry name" value="PX"/>
    <property type="match status" value="1"/>
</dbReference>
<dbReference type="Gene3D" id="3.30.1520.10">
    <property type="entry name" value="Phox-like domain"/>
    <property type="match status" value="1"/>
</dbReference>
<sequence>MLLKTLCIISTLFYLNNSETAVLILARGGSKGIRMKNLQTVGGISLLSRAILTAKAAELNDITVSTDHPLIALQAIKDNATVFHRSFITATDWAPSIWGASEFLEFRRDITVLVLVQVTSPFTQARHLRRAIDQINYPKPYDCIFSATRSYKLRWSMKEGKFYPANFNVETRKRRQDWKGEYLETGAFYMARRAILDEGKFQNNNKYKMASVETVTFEDLEATDVISVELVPERKGLILKHCEYYVSSRRHGTTVTRRYNDFVQLYDVLYAKYPYRAICRLPPKRVVVGGGSARFLLRRRAALQRWLTLVARHPVLAHDADLRTFLCETTVRLEKPKHDEFVLAGTQEENPNDMTTEEMQAAFVSEQEQLRLAHLGLDRLSQIIEKVEGRCDAERLDLRELGAGLSALGAPAAIDTPRWSTVKRALTHAAELADRMGSEDDTELSSEEEDTTVTLATEATGAYRALCGRLSRGLHAERAAAAAAPRLALSPQAQALRDRHRYALRAALQEGAVARAYALRALEALPALLKARALAHKRHAALWHDLHHALAHPDRA</sequence>
<dbReference type="AlphaFoldDB" id="A0A8S1AYP2"/>
<dbReference type="PANTHER" id="PTHR46571:SF1">
    <property type="entry name" value="SORTING NEXIN-8"/>
    <property type="match status" value="1"/>
</dbReference>
<dbReference type="InterPro" id="IPR028662">
    <property type="entry name" value="SNX8/Mvp1"/>
</dbReference>
<dbReference type="InterPro" id="IPR001683">
    <property type="entry name" value="PX_dom"/>
</dbReference>
<dbReference type="Pfam" id="PF02348">
    <property type="entry name" value="CTP_transf_3"/>
    <property type="match status" value="1"/>
</dbReference>
<dbReference type="GO" id="GO:0006886">
    <property type="term" value="P:intracellular protein transport"/>
    <property type="evidence" value="ECO:0007669"/>
    <property type="project" value="TreeGrafter"/>
</dbReference>
<accession>A0A8S1AYP2</accession>
<dbReference type="GO" id="GO:0031901">
    <property type="term" value="C:early endosome membrane"/>
    <property type="evidence" value="ECO:0007669"/>
    <property type="project" value="TreeGrafter"/>
</dbReference>
<dbReference type="Gene3D" id="3.90.550.10">
    <property type="entry name" value="Spore Coat Polysaccharide Biosynthesis Protein SpsA, Chain A"/>
    <property type="match status" value="1"/>
</dbReference>
<dbReference type="SUPFAM" id="SSF64268">
    <property type="entry name" value="PX domain"/>
    <property type="match status" value="1"/>
</dbReference>
<proteinExistence type="predicted"/>
<dbReference type="PANTHER" id="PTHR46571">
    <property type="entry name" value="SORTING NEXIN-8"/>
    <property type="match status" value="1"/>
</dbReference>
<dbReference type="EMBL" id="CADEBC010000561">
    <property type="protein sequence ID" value="CAB3253871.1"/>
    <property type="molecule type" value="Genomic_DNA"/>
</dbReference>
<dbReference type="InterPro" id="IPR036871">
    <property type="entry name" value="PX_dom_sf"/>
</dbReference>
<evidence type="ECO:0000256" key="2">
    <source>
        <dbReference type="SAM" id="SignalP"/>
    </source>
</evidence>
<evidence type="ECO:0000256" key="1">
    <source>
        <dbReference type="ARBA" id="ARBA00004287"/>
    </source>
</evidence>
<gene>
    <name evidence="4" type="ORF">APLA_LOCUS14322</name>
</gene>
<dbReference type="OrthoDB" id="10064318at2759"/>
<dbReference type="InterPro" id="IPR003329">
    <property type="entry name" value="Cytidylyl_trans"/>
</dbReference>
<evidence type="ECO:0000313" key="4">
    <source>
        <dbReference type="EMBL" id="CAB3253871.1"/>
    </source>
</evidence>
<evidence type="ECO:0000259" key="3">
    <source>
        <dbReference type="PROSITE" id="PS50195"/>
    </source>
</evidence>